<gene>
    <name evidence="2" type="ORF">GQS65_09615</name>
</gene>
<name>A0A6B0GQ05_9EURY</name>
<reference evidence="2 3" key="1">
    <citation type="submission" date="2019-12" db="EMBL/GenBank/DDBJ databases">
        <title>Halocatena pleomorpha gen. nov. sp. nov., an extremely halophilic archaeon of family Halobacteriaceae isolated from saltpan soil.</title>
        <authorList>
            <person name="Pal Y."/>
            <person name="Verma A."/>
            <person name="Krishnamurthi S."/>
            <person name="Kumar P."/>
        </authorList>
    </citation>
    <scope>NUCLEOTIDE SEQUENCE [LARGE SCALE GENOMIC DNA]</scope>
    <source>
        <strain evidence="2 3">JCM 16495</strain>
    </source>
</reference>
<dbReference type="RefSeq" id="WP_158204386.1">
    <property type="nucleotide sequence ID" value="NZ_WSZK01000015.1"/>
</dbReference>
<sequence length="108" mass="11832">MSERDDTTTGGVETPKYPEDHDGSHLLGVEERGAPLYYNAESNTVYTGKVDSGELMSDWADEKVLGDRSLSDYLDSESSGWQSLSAYAKRHLPGVEADGDDATEEGRR</sequence>
<protein>
    <submittedName>
        <fullName evidence="2">Uncharacterized protein</fullName>
    </submittedName>
</protein>
<keyword evidence="3" id="KW-1185">Reference proteome</keyword>
<organism evidence="2 3">
    <name type="scientific">Halomarina oriensis</name>
    <dbReference type="NCBI Taxonomy" id="671145"/>
    <lineage>
        <taxon>Archaea</taxon>
        <taxon>Methanobacteriati</taxon>
        <taxon>Methanobacteriota</taxon>
        <taxon>Stenosarchaea group</taxon>
        <taxon>Halobacteria</taxon>
        <taxon>Halobacteriales</taxon>
        <taxon>Natronomonadaceae</taxon>
        <taxon>Halomarina</taxon>
    </lineage>
</organism>
<accession>A0A6B0GQ05</accession>
<evidence type="ECO:0000313" key="2">
    <source>
        <dbReference type="EMBL" id="MWG34743.1"/>
    </source>
</evidence>
<evidence type="ECO:0000313" key="3">
    <source>
        <dbReference type="Proteomes" id="UP000451471"/>
    </source>
</evidence>
<dbReference type="Proteomes" id="UP000451471">
    <property type="component" value="Unassembled WGS sequence"/>
</dbReference>
<proteinExistence type="predicted"/>
<feature type="region of interest" description="Disordered" evidence="1">
    <location>
        <begin position="1"/>
        <end position="26"/>
    </location>
</feature>
<feature type="compositionally biased region" description="Basic and acidic residues" evidence="1">
    <location>
        <begin position="16"/>
        <end position="26"/>
    </location>
</feature>
<comment type="caution">
    <text evidence="2">The sequence shown here is derived from an EMBL/GenBank/DDBJ whole genome shotgun (WGS) entry which is preliminary data.</text>
</comment>
<dbReference type="EMBL" id="WSZK01000015">
    <property type="protein sequence ID" value="MWG34743.1"/>
    <property type="molecule type" value="Genomic_DNA"/>
</dbReference>
<dbReference type="AlphaFoldDB" id="A0A6B0GQ05"/>
<evidence type="ECO:0000256" key="1">
    <source>
        <dbReference type="SAM" id="MobiDB-lite"/>
    </source>
</evidence>